<dbReference type="HOGENOM" id="CLU_1215714_0_0_1"/>
<keyword evidence="4" id="KW-1185">Reference proteome</keyword>
<evidence type="ECO:0000313" key="4">
    <source>
        <dbReference type="Proteomes" id="UP000008068"/>
    </source>
</evidence>
<keyword evidence="1" id="KW-0175">Coiled coil</keyword>
<feature type="coiled-coil region" evidence="1">
    <location>
        <begin position="43"/>
        <end position="70"/>
    </location>
</feature>
<organism evidence="4">
    <name type="scientific">Caenorhabditis brenneri</name>
    <name type="common">Nematode worm</name>
    <dbReference type="NCBI Taxonomy" id="135651"/>
    <lineage>
        <taxon>Eukaryota</taxon>
        <taxon>Metazoa</taxon>
        <taxon>Ecdysozoa</taxon>
        <taxon>Nematoda</taxon>
        <taxon>Chromadorea</taxon>
        <taxon>Rhabditida</taxon>
        <taxon>Rhabditina</taxon>
        <taxon>Rhabditomorpha</taxon>
        <taxon>Rhabditoidea</taxon>
        <taxon>Rhabditidae</taxon>
        <taxon>Peloderinae</taxon>
        <taxon>Caenorhabditis</taxon>
    </lineage>
</organism>
<name>G0NDW5_CAEBE</name>
<proteinExistence type="predicted"/>
<evidence type="ECO:0000256" key="2">
    <source>
        <dbReference type="SAM" id="MobiDB-lite"/>
    </source>
</evidence>
<dbReference type="EMBL" id="GL379870">
    <property type="protein sequence ID" value="EGT58601.1"/>
    <property type="molecule type" value="Genomic_DNA"/>
</dbReference>
<accession>G0NDW5</accession>
<dbReference type="Proteomes" id="UP000008068">
    <property type="component" value="Unassembled WGS sequence"/>
</dbReference>
<feature type="region of interest" description="Disordered" evidence="2">
    <location>
        <begin position="186"/>
        <end position="228"/>
    </location>
</feature>
<reference evidence="4" key="1">
    <citation type="submission" date="2011-07" db="EMBL/GenBank/DDBJ databases">
        <authorList>
            <consortium name="Caenorhabditis brenneri Sequencing and Analysis Consortium"/>
            <person name="Wilson R.K."/>
        </authorList>
    </citation>
    <scope>NUCLEOTIDE SEQUENCE [LARGE SCALE GENOMIC DNA]</scope>
    <source>
        <strain evidence="4">PB2801</strain>
    </source>
</reference>
<gene>
    <name evidence="3" type="ORF">CAEBREN_05892</name>
</gene>
<dbReference type="InParanoid" id="G0NDW5"/>
<evidence type="ECO:0000313" key="3">
    <source>
        <dbReference type="EMBL" id="EGT58601.1"/>
    </source>
</evidence>
<protein>
    <submittedName>
        <fullName evidence="3">Uncharacterized protein</fullName>
    </submittedName>
</protein>
<evidence type="ECO:0000256" key="1">
    <source>
        <dbReference type="SAM" id="Coils"/>
    </source>
</evidence>
<dbReference type="AlphaFoldDB" id="G0NDW5"/>
<sequence>MCEKIYASGFPADVKTYVEQKDSVRPFQANFSVFSIVGFPDDVTATKRRIECLENDVTRCTNELTESRTNLLEVRGDVARLQQEVELGAGREGVVARYREELEDVREDVERLVEEIAHGVAREEVCFRFTKKDKLEFFLISARGGIITGSAAKPNRPLLVHFVSRALQISHQKTLCPRVRAHFSPAMSRNDMSNGQRHGRGTSEDETCNPTETDVVPHVGLSAHPTFS</sequence>